<dbReference type="SUPFAM" id="SSF46894">
    <property type="entry name" value="C-terminal effector domain of the bipartite response regulators"/>
    <property type="match status" value="1"/>
</dbReference>
<dbReference type="AlphaFoldDB" id="A0A848GEF6"/>
<dbReference type="InterPro" id="IPR016032">
    <property type="entry name" value="Sig_transdc_resp-reg_C-effctor"/>
</dbReference>
<evidence type="ECO:0000256" key="1">
    <source>
        <dbReference type="ARBA" id="ARBA00023015"/>
    </source>
</evidence>
<evidence type="ECO:0000313" key="6">
    <source>
        <dbReference type="Proteomes" id="UP000580043"/>
    </source>
</evidence>
<dbReference type="InterPro" id="IPR000792">
    <property type="entry name" value="Tscrpt_reg_LuxR_C"/>
</dbReference>
<dbReference type="PANTHER" id="PTHR44688:SF16">
    <property type="entry name" value="DNA-BINDING TRANSCRIPTIONAL ACTIVATOR DEVR_DOSR"/>
    <property type="match status" value="1"/>
</dbReference>
<dbReference type="InterPro" id="IPR036388">
    <property type="entry name" value="WH-like_DNA-bd_sf"/>
</dbReference>
<feature type="domain" description="HTH luxR-type" evidence="4">
    <location>
        <begin position="175"/>
        <end position="238"/>
    </location>
</feature>
<name>A0A848GEF6_9RHOO</name>
<dbReference type="Gene3D" id="1.10.10.10">
    <property type="entry name" value="Winged helix-like DNA-binding domain superfamily/Winged helix DNA-binding domain"/>
    <property type="match status" value="1"/>
</dbReference>
<evidence type="ECO:0000256" key="2">
    <source>
        <dbReference type="ARBA" id="ARBA00023125"/>
    </source>
</evidence>
<evidence type="ECO:0000256" key="3">
    <source>
        <dbReference type="ARBA" id="ARBA00023163"/>
    </source>
</evidence>
<dbReference type="SMART" id="SM00421">
    <property type="entry name" value="HTH_LUXR"/>
    <property type="match status" value="1"/>
</dbReference>
<accession>A0A848GEF6</accession>
<dbReference type="PRINTS" id="PR00038">
    <property type="entry name" value="HTHLUXR"/>
</dbReference>
<keyword evidence="1" id="KW-0805">Transcription regulation</keyword>
<evidence type="ECO:0000313" key="5">
    <source>
        <dbReference type="EMBL" id="NML29135.1"/>
    </source>
</evidence>
<keyword evidence="3" id="KW-0804">Transcription</keyword>
<dbReference type="GO" id="GO:0006355">
    <property type="term" value="P:regulation of DNA-templated transcription"/>
    <property type="evidence" value="ECO:0007669"/>
    <property type="project" value="InterPro"/>
</dbReference>
<comment type="caution">
    <text evidence="5">The sequence shown here is derived from an EMBL/GenBank/DDBJ whole genome shotgun (WGS) entry which is preliminary data.</text>
</comment>
<keyword evidence="6" id="KW-1185">Reference proteome</keyword>
<dbReference type="PANTHER" id="PTHR44688">
    <property type="entry name" value="DNA-BINDING TRANSCRIPTIONAL ACTIVATOR DEVR_DOSR"/>
    <property type="match status" value="1"/>
</dbReference>
<dbReference type="GO" id="GO:0003677">
    <property type="term" value="F:DNA binding"/>
    <property type="evidence" value="ECO:0007669"/>
    <property type="project" value="UniProtKB-KW"/>
</dbReference>
<reference evidence="5 6" key="1">
    <citation type="submission" date="2020-04" db="EMBL/GenBank/DDBJ databases">
        <title>Zoogloea sp. G-4-1-14 isolated from soil.</title>
        <authorList>
            <person name="Dahal R.H."/>
        </authorList>
    </citation>
    <scope>NUCLEOTIDE SEQUENCE [LARGE SCALE GENOMIC DNA]</scope>
    <source>
        <strain evidence="5 6">G-4-1-14</strain>
    </source>
</reference>
<proteinExistence type="predicted"/>
<dbReference type="Proteomes" id="UP000580043">
    <property type="component" value="Unassembled WGS sequence"/>
</dbReference>
<gene>
    <name evidence="5" type="ORF">HHL15_25660</name>
</gene>
<sequence length="238" mass="26065">MSNDRSGSDHDVGTHVLSEFAETFGHSAQKIIHSTGWVVYVVGPELRIKHFLASEAKAAEMADYERHYARLDPLAPANCILNGRLVACLREALVPVSPEHMEYRSAFMGRHHIVDALEIFLRSDSGIIIGCSLVRHGDLQGFSAGEIRQAEGLRSLGEFALSRLLPGSLLKVDTLAGRFPALTPREVALLQLVAVGLSNKQLSDELNIALATVKSHLLSIFRKLDVRSRAELAARVLL</sequence>
<dbReference type="CDD" id="cd06170">
    <property type="entry name" value="LuxR_C_like"/>
    <property type="match status" value="1"/>
</dbReference>
<organism evidence="5 6">
    <name type="scientific">Zoogloea dura</name>
    <dbReference type="NCBI Taxonomy" id="2728840"/>
    <lineage>
        <taxon>Bacteria</taxon>
        <taxon>Pseudomonadati</taxon>
        <taxon>Pseudomonadota</taxon>
        <taxon>Betaproteobacteria</taxon>
        <taxon>Rhodocyclales</taxon>
        <taxon>Zoogloeaceae</taxon>
        <taxon>Zoogloea</taxon>
    </lineage>
</organism>
<dbReference type="PROSITE" id="PS50043">
    <property type="entry name" value="HTH_LUXR_2"/>
    <property type="match status" value="1"/>
</dbReference>
<keyword evidence="2" id="KW-0238">DNA-binding</keyword>
<dbReference type="Pfam" id="PF00196">
    <property type="entry name" value="GerE"/>
    <property type="match status" value="1"/>
</dbReference>
<protein>
    <submittedName>
        <fullName evidence="5">Helix-turn-helix transcriptional regulator</fullName>
    </submittedName>
</protein>
<dbReference type="RefSeq" id="WP_169148625.1">
    <property type="nucleotide sequence ID" value="NZ_JABBGA010000054.1"/>
</dbReference>
<evidence type="ECO:0000259" key="4">
    <source>
        <dbReference type="PROSITE" id="PS50043"/>
    </source>
</evidence>
<dbReference type="EMBL" id="JABBGA010000054">
    <property type="protein sequence ID" value="NML29135.1"/>
    <property type="molecule type" value="Genomic_DNA"/>
</dbReference>